<reference evidence="9 10" key="1">
    <citation type="submission" date="2021-05" db="EMBL/GenBank/DDBJ databases">
        <title>Genome Assembly of Synthetic Allotetraploid Brassica napus Reveals Homoeologous Exchanges between Subgenomes.</title>
        <authorList>
            <person name="Davis J.T."/>
        </authorList>
    </citation>
    <scope>NUCLEOTIDE SEQUENCE [LARGE SCALE GENOMIC DNA]</scope>
    <source>
        <strain evidence="10">cv. Da-Ae</strain>
        <tissue evidence="9">Seedling</tissue>
    </source>
</reference>
<keyword evidence="10" id="KW-1185">Reference proteome</keyword>
<dbReference type="InterPro" id="IPR005045">
    <property type="entry name" value="CDC50/LEM3_fam"/>
</dbReference>
<accession>A0ABQ8DXS8</accession>
<comment type="subcellular location">
    <subcellularLocation>
        <location evidence="1">Membrane</location>
    </subcellularLocation>
</comment>
<gene>
    <name evidence="9" type="ORF">HID58_011262</name>
</gene>
<dbReference type="Proteomes" id="UP000824890">
    <property type="component" value="Unassembled WGS sequence"/>
</dbReference>
<dbReference type="PROSITE" id="PS51229">
    <property type="entry name" value="DCUN1"/>
    <property type="match status" value="1"/>
</dbReference>
<evidence type="ECO:0000256" key="1">
    <source>
        <dbReference type="ARBA" id="ARBA00004370"/>
    </source>
</evidence>
<feature type="region of interest" description="Disordered" evidence="6">
    <location>
        <begin position="1"/>
        <end position="30"/>
    </location>
</feature>
<dbReference type="Pfam" id="PF03381">
    <property type="entry name" value="CDC50"/>
    <property type="match status" value="1"/>
</dbReference>
<dbReference type="Pfam" id="PF03556">
    <property type="entry name" value="Cullin_binding"/>
    <property type="match status" value="1"/>
</dbReference>
<proteinExistence type="inferred from homology"/>
<protein>
    <recommendedName>
        <fullName evidence="8">DCUN1 domain-containing protein</fullName>
    </recommendedName>
</protein>
<dbReference type="Gene3D" id="3.10.110.10">
    <property type="entry name" value="Ubiquitin Conjugating Enzyme"/>
    <property type="match status" value="1"/>
</dbReference>
<feature type="transmembrane region" description="Helical" evidence="7">
    <location>
        <begin position="48"/>
        <end position="70"/>
    </location>
</feature>
<dbReference type="Gene3D" id="1.10.238.10">
    <property type="entry name" value="EF-hand"/>
    <property type="match status" value="1"/>
</dbReference>
<evidence type="ECO:0000256" key="4">
    <source>
        <dbReference type="ARBA" id="ARBA00022989"/>
    </source>
</evidence>
<dbReference type="InterPro" id="IPR009060">
    <property type="entry name" value="UBA-like_sf"/>
</dbReference>
<dbReference type="InterPro" id="IPR005176">
    <property type="entry name" value="PONY_dom"/>
</dbReference>
<comment type="similarity">
    <text evidence="2">Belongs to the CDC50/LEM3 family.</text>
</comment>
<keyword evidence="3 7" id="KW-0812">Transmembrane</keyword>
<dbReference type="InterPro" id="IPR042460">
    <property type="entry name" value="DCN1-like_PONY"/>
</dbReference>
<dbReference type="PANTHER" id="PTHR10926">
    <property type="entry name" value="CELL CYCLE CONTROL PROTEIN 50"/>
    <property type="match status" value="1"/>
</dbReference>
<dbReference type="SUPFAM" id="SSF46934">
    <property type="entry name" value="UBA-like"/>
    <property type="match status" value="1"/>
</dbReference>
<dbReference type="Pfam" id="PF14555">
    <property type="entry name" value="UBA_4"/>
    <property type="match status" value="1"/>
</dbReference>
<keyword evidence="4 7" id="KW-1133">Transmembrane helix</keyword>
<evidence type="ECO:0000313" key="10">
    <source>
        <dbReference type="Proteomes" id="UP000824890"/>
    </source>
</evidence>
<feature type="transmembrane region" description="Helical" evidence="7">
    <location>
        <begin position="306"/>
        <end position="328"/>
    </location>
</feature>
<evidence type="ECO:0000256" key="2">
    <source>
        <dbReference type="ARBA" id="ARBA00009457"/>
    </source>
</evidence>
<evidence type="ECO:0000259" key="8">
    <source>
        <dbReference type="PROSITE" id="PS51229"/>
    </source>
</evidence>
<dbReference type="PANTHER" id="PTHR10926:SF65">
    <property type="entry name" value="ALA-INTERACTING SUBUNIT 1"/>
    <property type="match status" value="1"/>
</dbReference>
<feature type="compositionally biased region" description="Low complexity" evidence="6">
    <location>
        <begin position="1"/>
        <end position="20"/>
    </location>
</feature>
<evidence type="ECO:0000256" key="7">
    <source>
        <dbReference type="SAM" id="Phobius"/>
    </source>
</evidence>
<evidence type="ECO:0000313" key="9">
    <source>
        <dbReference type="EMBL" id="KAH0934145.1"/>
    </source>
</evidence>
<dbReference type="CDD" id="cd14350">
    <property type="entry name" value="UBA_DCNL"/>
    <property type="match status" value="1"/>
</dbReference>
<comment type="caution">
    <text evidence="9">The sequence shown here is derived from an EMBL/GenBank/DDBJ whole genome shotgun (WGS) entry which is preliminary data.</text>
</comment>
<organism evidence="9 10">
    <name type="scientific">Brassica napus</name>
    <name type="common">Rape</name>
    <dbReference type="NCBI Taxonomy" id="3708"/>
    <lineage>
        <taxon>Eukaryota</taxon>
        <taxon>Viridiplantae</taxon>
        <taxon>Streptophyta</taxon>
        <taxon>Embryophyta</taxon>
        <taxon>Tracheophyta</taxon>
        <taxon>Spermatophyta</taxon>
        <taxon>Magnoliopsida</taxon>
        <taxon>eudicotyledons</taxon>
        <taxon>Gunneridae</taxon>
        <taxon>Pentapetalae</taxon>
        <taxon>rosids</taxon>
        <taxon>malvids</taxon>
        <taxon>Brassicales</taxon>
        <taxon>Brassicaceae</taxon>
        <taxon>Brassiceae</taxon>
        <taxon>Brassica</taxon>
    </lineage>
</organism>
<dbReference type="Gene3D" id="1.10.238.200">
    <property type="entry name" value="Cullin, PONY binding domain"/>
    <property type="match status" value="1"/>
</dbReference>
<evidence type="ECO:0000256" key="3">
    <source>
        <dbReference type="ARBA" id="ARBA00022692"/>
    </source>
</evidence>
<dbReference type="InterPro" id="IPR016135">
    <property type="entry name" value="UBQ-conjugating_enzyme/RWD"/>
</dbReference>
<name>A0ABQ8DXS8_BRANA</name>
<feature type="domain" description="DCUN1" evidence="8">
    <location>
        <begin position="375"/>
        <end position="571"/>
    </location>
</feature>
<evidence type="ECO:0000256" key="5">
    <source>
        <dbReference type="ARBA" id="ARBA00023136"/>
    </source>
</evidence>
<sequence>MPSNTASSSAAAGSADSSTSRRNSKRPKYSKFTQQELPACKPILTPGWVILTFLVISVIFIPLGVVSLFASQDVVEIVDRYDNDCIPAPARANKVAFIQGAADKTCNRTIVVPKKMKQPIYVYYELENFYQNHRRYVKSRSDAQLRSVKDENQIDVCKPEDDVNGKPIVPCGLIAWSLFNDTYVLSKNNQALNVSKKGIAWKSDREHKFGKNVFPKNFQMGNITGGGKLIPDVPLSEQEDLIVWMRTAALPTFRKLYGKIETDLQENDTIHVILKNNYNTYSFDGKKKLVLSTTSWLGGKNDFLGIAYLTVGGICFFLALAFTIMYLVKPRRLGDPTYLSWNRVPGGGRSNRDKVQQFVAITGASEKNALQTLKASDWQLEAAFDVFYSQPQPRSNADYSDMILADGISVLCTDLQVEPQDIVTLVLSWHMNAATACEFSREEFVGGLQALGVDSIKKLQEKLSFMRSELKDEQKFHEIYNFAFGWAKEKGQKSLALDTAIGMWQLLFAEREWPLLNHWCDFLQDRHNKAISKDTWEQLLEFARTVDPSLSNYDAEGAWPYLIDEFVEYLYDKSVVEKIQQSALLSVRSKSDDGDLASKPRLLLANQVRSNSTGSFRSNSLDRFLRRAEKVWAVSTIEKKDVESQKPILESNEPILESNQGTVEEEEKVGDLVQVGQHNYFIVDIFEKEIMELGDKVDLNFKTFNNFEVVDGGAPLDHHFYKYKCCYSSCFCFCTNINVEREWVILKRQLALWDKKEVSFCVRTYTERKELMRVAATVTNGDQSHSLFFFDIKFPKKYPYQAPSFFYHPYGLPLSNLGTKKKLRPQLRYNILDVFLHIEEIVMMNTTNKSCRQMLDMLKQPPMGFEDFVKGHFRKKGAFILKNMMDEMDLDKESDKNMFLKTYIALEDNKAYCEHLLNSDLKEELERFKEKESSLCEHSRFNDNQETSRHQNSWTKYSFL</sequence>
<dbReference type="EMBL" id="JAGKQM010000003">
    <property type="protein sequence ID" value="KAH0934145.1"/>
    <property type="molecule type" value="Genomic_DNA"/>
</dbReference>
<keyword evidence="5 7" id="KW-0472">Membrane</keyword>
<evidence type="ECO:0000256" key="6">
    <source>
        <dbReference type="SAM" id="MobiDB-lite"/>
    </source>
</evidence>